<sequence length="48" mass="5745">MICFKIPDVTYPTHEPEISQPYFPEIMTPYEPVKDPYEQPHQPEQPKK</sequence>
<proteinExistence type="predicted"/>
<dbReference type="RefSeq" id="WP_160173844.1">
    <property type="nucleotide sequence ID" value="NZ_JACEIP010000002.1"/>
</dbReference>
<reference evidence="2 3" key="1">
    <citation type="submission" date="2020-07" db="EMBL/GenBank/DDBJ databases">
        <authorList>
            <person name="Feng H."/>
        </authorList>
    </citation>
    <scope>NUCLEOTIDE SEQUENCE [LARGE SCALE GENOMIC DNA]</scope>
    <source>
        <strain evidence="3">s-11</strain>
    </source>
</reference>
<dbReference type="AlphaFoldDB" id="A0A7W2AG14"/>
<gene>
    <name evidence="2" type="ORF">H1164_02400</name>
</gene>
<evidence type="ECO:0000256" key="1">
    <source>
        <dbReference type="SAM" id="MobiDB-lite"/>
    </source>
</evidence>
<dbReference type="EMBL" id="JACEIP010000002">
    <property type="protein sequence ID" value="MBA4541752.1"/>
    <property type="molecule type" value="Genomic_DNA"/>
</dbReference>
<protein>
    <submittedName>
        <fullName evidence="2">Uncharacterized protein</fullName>
    </submittedName>
</protein>
<evidence type="ECO:0000313" key="3">
    <source>
        <dbReference type="Proteomes" id="UP000530514"/>
    </source>
</evidence>
<accession>A0A7W2AG14</accession>
<keyword evidence="3" id="KW-1185">Reference proteome</keyword>
<evidence type="ECO:0000313" key="2">
    <source>
        <dbReference type="EMBL" id="MBA4541752.1"/>
    </source>
</evidence>
<organism evidence="2 3">
    <name type="scientific">Thermoactinomyces daqus</name>
    <dbReference type="NCBI Taxonomy" id="1329516"/>
    <lineage>
        <taxon>Bacteria</taxon>
        <taxon>Bacillati</taxon>
        <taxon>Bacillota</taxon>
        <taxon>Bacilli</taxon>
        <taxon>Bacillales</taxon>
        <taxon>Thermoactinomycetaceae</taxon>
        <taxon>Thermoactinomyces</taxon>
    </lineage>
</organism>
<comment type="caution">
    <text evidence="2">The sequence shown here is derived from an EMBL/GenBank/DDBJ whole genome shotgun (WGS) entry which is preliminary data.</text>
</comment>
<feature type="region of interest" description="Disordered" evidence="1">
    <location>
        <begin position="29"/>
        <end position="48"/>
    </location>
</feature>
<dbReference type="Proteomes" id="UP000530514">
    <property type="component" value="Unassembled WGS sequence"/>
</dbReference>
<name>A0A7W2AG14_9BACL</name>